<dbReference type="GO" id="GO:0005813">
    <property type="term" value="C:centrosome"/>
    <property type="evidence" value="ECO:0007669"/>
    <property type="project" value="UniProtKB-SubCell"/>
</dbReference>
<accession>A0A913ZTT9</accession>
<evidence type="ECO:0000313" key="10">
    <source>
        <dbReference type="Proteomes" id="UP000887568"/>
    </source>
</evidence>
<feature type="compositionally biased region" description="Basic and acidic residues" evidence="7">
    <location>
        <begin position="259"/>
        <end position="268"/>
    </location>
</feature>
<evidence type="ECO:0000256" key="2">
    <source>
        <dbReference type="ARBA" id="ARBA00010777"/>
    </source>
</evidence>
<evidence type="ECO:0000256" key="7">
    <source>
        <dbReference type="SAM" id="MobiDB-lite"/>
    </source>
</evidence>
<dbReference type="EnsemblMetazoa" id="XM_038198926.1">
    <property type="protein sequence ID" value="XP_038054854.1"/>
    <property type="gene ID" value="LOC119727036"/>
</dbReference>
<dbReference type="RefSeq" id="XP_038054854.1">
    <property type="nucleotide sequence ID" value="XM_038198926.1"/>
</dbReference>
<feature type="domain" description="Trichohyalin-plectin-homology" evidence="8">
    <location>
        <begin position="145"/>
        <end position="482"/>
    </location>
</feature>
<keyword evidence="10" id="KW-1185">Reference proteome</keyword>
<evidence type="ECO:0000313" key="9">
    <source>
        <dbReference type="EnsemblMetazoa" id="XP_038054854.1"/>
    </source>
</evidence>
<dbReference type="Pfam" id="PF13868">
    <property type="entry name" value="TPH"/>
    <property type="match status" value="1"/>
</dbReference>
<feature type="region of interest" description="Disordered" evidence="7">
    <location>
        <begin position="167"/>
        <end position="210"/>
    </location>
</feature>
<keyword evidence="4" id="KW-0963">Cytoplasm</keyword>
<dbReference type="GO" id="GO:0045095">
    <property type="term" value="C:keratin filament"/>
    <property type="evidence" value="ECO:0007669"/>
    <property type="project" value="TreeGrafter"/>
</dbReference>
<dbReference type="GeneID" id="119727036"/>
<protein>
    <recommendedName>
        <fullName evidence="3">Trichoplein keratin filament-binding protein</fullName>
    </recommendedName>
</protein>
<evidence type="ECO:0000256" key="3">
    <source>
        <dbReference type="ARBA" id="ARBA00017328"/>
    </source>
</evidence>
<evidence type="ECO:0000256" key="1">
    <source>
        <dbReference type="ARBA" id="ARBA00004300"/>
    </source>
</evidence>
<dbReference type="CTD" id="84260"/>
<dbReference type="InterPro" id="IPR043596">
    <property type="entry name" value="CFAP53/TCHP"/>
</dbReference>
<dbReference type="GO" id="GO:0006915">
    <property type="term" value="P:apoptotic process"/>
    <property type="evidence" value="ECO:0007669"/>
    <property type="project" value="TreeGrafter"/>
</dbReference>
<dbReference type="OMA" id="QNSHYFR"/>
<reference evidence="9" key="1">
    <citation type="submission" date="2022-11" db="UniProtKB">
        <authorList>
            <consortium name="EnsemblMetazoa"/>
        </authorList>
    </citation>
    <scope>IDENTIFICATION</scope>
</reference>
<name>A0A913ZTT9_PATMI</name>
<evidence type="ECO:0000256" key="5">
    <source>
        <dbReference type="ARBA" id="ARBA00023054"/>
    </source>
</evidence>
<comment type="subcellular location">
    <subcellularLocation>
        <location evidence="1">Cytoplasm</location>
        <location evidence="1">Cytoskeleton</location>
        <location evidence="1">Microtubule organizing center</location>
        <location evidence="1">Centrosome</location>
    </subcellularLocation>
</comment>
<evidence type="ECO:0000259" key="8">
    <source>
        <dbReference type="Pfam" id="PF13868"/>
    </source>
</evidence>
<dbReference type="PANTHER" id="PTHR31183:SF2">
    <property type="entry name" value="TRICHOPLEIN KERATIN FILAMENT-BINDING PROTEIN"/>
    <property type="match status" value="1"/>
</dbReference>
<feature type="region of interest" description="Disordered" evidence="7">
    <location>
        <begin position="259"/>
        <end position="280"/>
    </location>
</feature>
<comment type="similarity">
    <text evidence="2">Belongs to the TCHP family.</text>
</comment>
<dbReference type="AlphaFoldDB" id="A0A913ZTT9"/>
<organism evidence="9 10">
    <name type="scientific">Patiria miniata</name>
    <name type="common">Bat star</name>
    <name type="synonym">Asterina miniata</name>
    <dbReference type="NCBI Taxonomy" id="46514"/>
    <lineage>
        <taxon>Eukaryota</taxon>
        <taxon>Metazoa</taxon>
        <taxon>Echinodermata</taxon>
        <taxon>Eleutherozoa</taxon>
        <taxon>Asterozoa</taxon>
        <taxon>Asteroidea</taxon>
        <taxon>Valvatacea</taxon>
        <taxon>Valvatida</taxon>
        <taxon>Asterinidae</taxon>
        <taxon>Patiria</taxon>
    </lineage>
</organism>
<dbReference type="PANTHER" id="PTHR31183">
    <property type="entry name" value="TRICHOPLEIN KERATIN FILAMENT-BINDING PROTEIN FAMILY MEMBER"/>
    <property type="match status" value="1"/>
</dbReference>
<keyword evidence="6" id="KW-0206">Cytoskeleton</keyword>
<dbReference type="InterPro" id="IPR043597">
    <property type="entry name" value="TPH_dom"/>
</dbReference>
<sequence>MALPTMPAYWTARYKNIQERAMVQRRTHEADFRQQWGNNAQYFKNSDVKTTKQRAWTSDQSFHHSMDAYKKRDEGELLALRLSSRRHKLKQLLDEERERYAAELKGLSPGNYERLKEMKERTDDLKTKKETSRKQIADERMYDHWRQNNPDLRKIESDMHKKHVIQGWGEQVDSQREQMESARREEHLEHRQMERDRQAALEKERHVQEAKLREEKQLAGQLKEQMNELRQREAEAARLKQEQDHLLQRQWELDKLDEERQAMEEQRKKSQTAQALTRQHKVQLRRRAKEVQEALELDMKILAALVEKAGEEQQIQTTRREKAKADAAWMKQVVEEQLKLEKAREAELDMLYKDEAAREWQKRENEWERERLARERLMHEVLQGQQAQIDARMEENRLRQEQSLQQREELVREMELVQQMTQREKAEEERRKAETKREIEAQLTERQHHKEAARDFQFKEVEAERQAERDYEEMLRQEASRMSLHDYQPKSFPRKGPGPRSAWD</sequence>
<dbReference type="Proteomes" id="UP000887568">
    <property type="component" value="Unplaced"/>
</dbReference>
<feature type="compositionally biased region" description="Basic and acidic residues" evidence="7">
    <location>
        <begin position="173"/>
        <end position="210"/>
    </location>
</feature>
<feature type="region of interest" description="Disordered" evidence="7">
    <location>
        <begin position="120"/>
        <end position="145"/>
    </location>
</feature>
<keyword evidence="5" id="KW-0175">Coiled coil</keyword>
<feature type="compositionally biased region" description="Basic and acidic residues" evidence="7">
    <location>
        <begin position="422"/>
        <end position="488"/>
    </location>
</feature>
<proteinExistence type="inferred from homology"/>
<evidence type="ECO:0000256" key="4">
    <source>
        <dbReference type="ARBA" id="ARBA00022490"/>
    </source>
</evidence>
<evidence type="ECO:0000256" key="6">
    <source>
        <dbReference type="ARBA" id="ARBA00023212"/>
    </source>
</evidence>
<dbReference type="OrthoDB" id="6431598at2759"/>
<feature type="region of interest" description="Disordered" evidence="7">
    <location>
        <begin position="421"/>
        <end position="504"/>
    </location>
</feature>